<dbReference type="InterPro" id="IPR013783">
    <property type="entry name" value="Ig-like_fold"/>
</dbReference>
<dbReference type="PROSITE" id="PS50853">
    <property type="entry name" value="FN3"/>
    <property type="match status" value="1"/>
</dbReference>
<dbReference type="SUPFAM" id="SSF49363">
    <property type="entry name" value="Purple acid phosphatase, N-terminal domain"/>
    <property type="match status" value="1"/>
</dbReference>
<proteinExistence type="predicted"/>
<dbReference type="EMBL" id="LGGI01000076">
    <property type="protein sequence ID" value="KUK66822.1"/>
    <property type="molecule type" value="Genomic_DNA"/>
</dbReference>
<dbReference type="GO" id="GO:0046872">
    <property type="term" value="F:metal ion binding"/>
    <property type="evidence" value="ECO:0007669"/>
    <property type="project" value="InterPro"/>
</dbReference>
<feature type="domain" description="Fibronectin type-III" evidence="2">
    <location>
        <begin position="41"/>
        <end position="134"/>
    </location>
</feature>
<accession>A0A117LTL7</accession>
<sequence>MKSPRNLKKCPIFFLGLLLFFSAIGITTLLGIREFKKQSIKPKEVIVANITSTQGEIYWKTQEDEDYTVIYTSNSSDTVETPLDAILITKDSTTGEYIYSANIEDLNPDTEYSFNIKTKRFSWNQTSSFKTKDDKEALQLPELLKGDTEPGQLVLLKTDTGNYIKDTQEHGTWLIERPTEDYSLLTYATYSLKDNTKTENSAIFSLKPSPALAKNNLTTTNLNNITTLELKKGTSFIQIPIFLNNQSEQISSARELIEFSNYKILSIGLFRNDNWEEILINENGKIYGENFTPIPGEVYMFTTKADISLPIIEGSYSTELNIKNLRGWNLIPTSIFNYFPLTSKDILQGKDFSFISQTAIWNNNRSSFDYTIESSSLEIFGEIIPLSEEKGVFVKIPY</sequence>
<dbReference type="Gene3D" id="2.60.40.10">
    <property type="entry name" value="Immunoglobulins"/>
    <property type="match status" value="1"/>
</dbReference>
<dbReference type="Proteomes" id="UP000053469">
    <property type="component" value="Unassembled WGS sequence"/>
</dbReference>
<dbReference type="AlphaFoldDB" id="A0A117LTL7"/>
<dbReference type="CDD" id="cd00063">
    <property type="entry name" value="FN3"/>
    <property type="match status" value="1"/>
</dbReference>
<keyword evidence="1" id="KW-0812">Transmembrane</keyword>
<reference evidence="4" key="1">
    <citation type="journal article" date="2015" name="MBio">
        <title>Genome-Resolved Metagenomic Analysis Reveals Roles for Candidate Phyla and Other Microbial Community Members in Biogeochemical Transformations in Oil Reservoirs.</title>
        <authorList>
            <person name="Hu P."/>
            <person name="Tom L."/>
            <person name="Singh A."/>
            <person name="Thomas B.C."/>
            <person name="Baker B.J."/>
            <person name="Piceno Y.M."/>
            <person name="Andersen G.L."/>
            <person name="Banfield J.F."/>
        </authorList>
    </citation>
    <scope>NUCLEOTIDE SEQUENCE [LARGE SCALE GENOMIC DNA]</scope>
</reference>
<keyword evidence="1" id="KW-1133">Transmembrane helix</keyword>
<comment type="caution">
    <text evidence="3">The sequence shown here is derived from an EMBL/GenBank/DDBJ whole genome shotgun (WGS) entry which is preliminary data.</text>
</comment>
<feature type="transmembrane region" description="Helical" evidence="1">
    <location>
        <begin position="12"/>
        <end position="32"/>
    </location>
</feature>
<evidence type="ECO:0000256" key="1">
    <source>
        <dbReference type="SAM" id="Phobius"/>
    </source>
</evidence>
<dbReference type="GO" id="GO:0003993">
    <property type="term" value="F:acid phosphatase activity"/>
    <property type="evidence" value="ECO:0007669"/>
    <property type="project" value="InterPro"/>
</dbReference>
<organism evidence="3 4">
    <name type="scientific">candidate division WS6 bacterium 36_33</name>
    <dbReference type="NCBI Taxonomy" id="1641388"/>
    <lineage>
        <taxon>Bacteria</taxon>
        <taxon>Candidatus Dojkabacteria</taxon>
    </lineage>
</organism>
<dbReference type="InterPro" id="IPR003961">
    <property type="entry name" value="FN3_dom"/>
</dbReference>
<keyword evidence="1" id="KW-0472">Membrane</keyword>
<dbReference type="InterPro" id="IPR008963">
    <property type="entry name" value="Purple_acid_Pase-like_N"/>
</dbReference>
<gene>
    <name evidence="3" type="ORF">XD87_0474</name>
</gene>
<dbReference type="InterPro" id="IPR015914">
    <property type="entry name" value="PAPs_N"/>
</dbReference>
<protein>
    <recommendedName>
        <fullName evidence="2">Fibronectin type-III domain-containing protein</fullName>
    </recommendedName>
</protein>
<dbReference type="Pfam" id="PF16656">
    <property type="entry name" value="Pur_ac_phosph_N"/>
    <property type="match status" value="1"/>
</dbReference>
<evidence type="ECO:0000259" key="2">
    <source>
        <dbReference type="PROSITE" id="PS50853"/>
    </source>
</evidence>
<evidence type="ECO:0000313" key="3">
    <source>
        <dbReference type="EMBL" id="KUK66822.1"/>
    </source>
</evidence>
<evidence type="ECO:0000313" key="4">
    <source>
        <dbReference type="Proteomes" id="UP000053469"/>
    </source>
</evidence>
<name>A0A117LTL7_9BACT</name>